<sequence length="259" mass="28318">MADKLTIKQIKAELKQHYSNELVASLTADRRIGVQKLVQQAQRWQARQQTAQQKFAQRFVYEKKFWQAGKQLVAGIDEVGRGPLAGPVVAAAVILPHDFSILAVNDSKQLSSHLREELSSQILATALAVGIGVADNQQIDQANIYQATRIAMKQAVAALKILPQQLIIDAMQIETAIPQLKLIKADAKSNSVAAASIVAKVWRDHLMAEYDKIYPGYGFAQNAGYGTAQHLAALKSQGITPIHRLSFAPVAKVAKNFSD</sequence>
<evidence type="ECO:0000256" key="2">
    <source>
        <dbReference type="ARBA" id="ARBA00001946"/>
    </source>
</evidence>
<comment type="function">
    <text evidence="3 14 16">Endonuclease that specifically degrades the RNA of RNA-DNA hybrids.</text>
</comment>
<keyword evidence="9 14" id="KW-0540">Nuclease</keyword>
<keyword evidence="19" id="KW-1185">Reference proteome</keyword>
<evidence type="ECO:0000313" key="18">
    <source>
        <dbReference type="EMBL" id="KRM88765.1"/>
    </source>
</evidence>
<dbReference type="AlphaFoldDB" id="A0A0R2CAC6"/>
<dbReference type="InterPro" id="IPR036397">
    <property type="entry name" value="RNaseH_sf"/>
</dbReference>
<comment type="cofactor">
    <cofactor evidence="14 15">
        <name>Mn(2+)</name>
        <dbReference type="ChEBI" id="CHEBI:29035"/>
    </cofactor>
    <cofactor evidence="14 15">
        <name>Mg(2+)</name>
        <dbReference type="ChEBI" id="CHEBI:18420"/>
    </cofactor>
    <text evidence="14 15">Manganese or magnesium. Binds 1 divalent metal ion per monomer in the absence of substrate. May bind a second metal ion after substrate binding.</text>
</comment>
<keyword evidence="12 14" id="KW-0378">Hydrolase</keyword>
<dbReference type="InterPro" id="IPR022898">
    <property type="entry name" value="RNase_HII"/>
</dbReference>
<dbReference type="GO" id="GO:0043137">
    <property type="term" value="P:DNA replication, removal of RNA primer"/>
    <property type="evidence" value="ECO:0007669"/>
    <property type="project" value="TreeGrafter"/>
</dbReference>
<dbReference type="PROSITE" id="PS51975">
    <property type="entry name" value="RNASE_H_2"/>
    <property type="match status" value="1"/>
</dbReference>
<evidence type="ECO:0000256" key="6">
    <source>
        <dbReference type="ARBA" id="ARBA00012180"/>
    </source>
</evidence>
<keyword evidence="10 14" id="KW-0479">Metal-binding</keyword>
<organism evidence="18 19">
    <name type="scientific">Liquorilactobacillus vini DSM 20605</name>
    <dbReference type="NCBI Taxonomy" id="1133569"/>
    <lineage>
        <taxon>Bacteria</taxon>
        <taxon>Bacillati</taxon>
        <taxon>Bacillota</taxon>
        <taxon>Bacilli</taxon>
        <taxon>Lactobacillales</taxon>
        <taxon>Lactobacillaceae</taxon>
        <taxon>Liquorilactobacillus</taxon>
    </lineage>
</organism>
<evidence type="ECO:0000256" key="9">
    <source>
        <dbReference type="ARBA" id="ARBA00022722"/>
    </source>
</evidence>
<evidence type="ECO:0000256" key="16">
    <source>
        <dbReference type="RuleBase" id="RU003515"/>
    </source>
</evidence>
<dbReference type="Proteomes" id="UP000051576">
    <property type="component" value="Unassembled WGS sequence"/>
</dbReference>
<dbReference type="Gene3D" id="3.30.420.10">
    <property type="entry name" value="Ribonuclease H-like superfamily/Ribonuclease H"/>
    <property type="match status" value="1"/>
</dbReference>
<dbReference type="InterPro" id="IPR024567">
    <property type="entry name" value="RNase_HII/HIII_dom"/>
</dbReference>
<comment type="cofactor">
    <cofactor evidence="2">
        <name>Mg(2+)</name>
        <dbReference type="ChEBI" id="CHEBI:18420"/>
    </cofactor>
</comment>
<dbReference type="InterPro" id="IPR012337">
    <property type="entry name" value="RNaseH-like_sf"/>
</dbReference>
<name>A0A0R2CAC6_9LACO</name>
<dbReference type="GO" id="GO:0004523">
    <property type="term" value="F:RNA-DNA hybrid ribonuclease activity"/>
    <property type="evidence" value="ECO:0007669"/>
    <property type="project" value="UniProtKB-UniRule"/>
</dbReference>
<dbReference type="OrthoDB" id="9803420at2"/>
<feature type="binding site" evidence="14 15">
    <location>
        <position position="78"/>
    </location>
    <ligand>
        <name>a divalent metal cation</name>
        <dbReference type="ChEBI" id="CHEBI:60240"/>
    </ligand>
</feature>
<feature type="binding site" evidence="14 15">
    <location>
        <position position="169"/>
    </location>
    <ligand>
        <name>a divalent metal cation</name>
        <dbReference type="ChEBI" id="CHEBI:60240"/>
    </ligand>
</feature>
<evidence type="ECO:0000256" key="12">
    <source>
        <dbReference type="ARBA" id="ARBA00022801"/>
    </source>
</evidence>
<proteinExistence type="inferred from homology"/>
<keyword evidence="13 14" id="KW-0464">Manganese</keyword>
<dbReference type="EMBL" id="AYYX01000022">
    <property type="protein sequence ID" value="KRM88765.1"/>
    <property type="molecule type" value="Genomic_DNA"/>
</dbReference>
<dbReference type="HAMAP" id="MF_00052_B">
    <property type="entry name" value="RNase_HII_B"/>
    <property type="match status" value="1"/>
</dbReference>
<dbReference type="SUPFAM" id="SSF53098">
    <property type="entry name" value="Ribonuclease H-like"/>
    <property type="match status" value="1"/>
</dbReference>
<protein>
    <recommendedName>
        <fullName evidence="7 14">Ribonuclease HII</fullName>
        <shortName evidence="14">RNase HII</shortName>
        <ecNumber evidence="6 14">3.1.26.4</ecNumber>
    </recommendedName>
</protein>
<evidence type="ECO:0000256" key="7">
    <source>
        <dbReference type="ARBA" id="ARBA00019179"/>
    </source>
</evidence>
<gene>
    <name evidence="14" type="primary">rnhB</name>
    <name evidence="18" type="ORF">FD21_GL000843</name>
</gene>
<evidence type="ECO:0000259" key="17">
    <source>
        <dbReference type="PROSITE" id="PS51975"/>
    </source>
</evidence>
<dbReference type="GO" id="GO:0006298">
    <property type="term" value="P:mismatch repair"/>
    <property type="evidence" value="ECO:0007669"/>
    <property type="project" value="TreeGrafter"/>
</dbReference>
<feature type="binding site" evidence="14 15">
    <location>
        <position position="77"/>
    </location>
    <ligand>
        <name>a divalent metal cation</name>
        <dbReference type="ChEBI" id="CHEBI:60240"/>
    </ligand>
</feature>
<evidence type="ECO:0000256" key="8">
    <source>
        <dbReference type="ARBA" id="ARBA00022490"/>
    </source>
</evidence>
<reference evidence="18 19" key="1">
    <citation type="journal article" date="2015" name="Genome Announc.">
        <title>Expanding the biotechnology potential of lactobacilli through comparative genomics of 213 strains and associated genera.</title>
        <authorList>
            <person name="Sun Z."/>
            <person name="Harris H.M."/>
            <person name="McCann A."/>
            <person name="Guo C."/>
            <person name="Argimon S."/>
            <person name="Zhang W."/>
            <person name="Yang X."/>
            <person name="Jeffery I.B."/>
            <person name="Cooney J.C."/>
            <person name="Kagawa T.F."/>
            <person name="Liu W."/>
            <person name="Song Y."/>
            <person name="Salvetti E."/>
            <person name="Wrobel A."/>
            <person name="Rasinkangas P."/>
            <person name="Parkhill J."/>
            <person name="Rea M.C."/>
            <person name="O'Sullivan O."/>
            <person name="Ritari J."/>
            <person name="Douillard F.P."/>
            <person name="Paul Ross R."/>
            <person name="Yang R."/>
            <person name="Briner A.E."/>
            <person name="Felis G.E."/>
            <person name="de Vos W.M."/>
            <person name="Barrangou R."/>
            <person name="Klaenhammer T.R."/>
            <person name="Caufield P.W."/>
            <person name="Cui Y."/>
            <person name="Zhang H."/>
            <person name="O'Toole P.W."/>
        </authorList>
    </citation>
    <scope>NUCLEOTIDE SEQUENCE [LARGE SCALE GENOMIC DNA]</scope>
    <source>
        <strain evidence="18 19">DSM 20605</strain>
    </source>
</reference>
<dbReference type="RefSeq" id="WP_010579952.1">
    <property type="nucleotide sequence ID" value="NZ_AHYZ01000049.1"/>
</dbReference>
<dbReference type="PANTHER" id="PTHR10954:SF18">
    <property type="entry name" value="RIBONUCLEASE HII"/>
    <property type="match status" value="1"/>
</dbReference>
<dbReference type="InterPro" id="IPR001352">
    <property type="entry name" value="RNase_HII/HIII"/>
</dbReference>
<evidence type="ECO:0000256" key="4">
    <source>
        <dbReference type="ARBA" id="ARBA00004496"/>
    </source>
</evidence>
<dbReference type="GO" id="GO:0003723">
    <property type="term" value="F:RNA binding"/>
    <property type="evidence" value="ECO:0007669"/>
    <property type="project" value="UniProtKB-UniRule"/>
</dbReference>
<keyword evidence="11 14" id="KW-0255">Endonuclease</keyword>
<dbReference type="PANTHER" id="PTHR10954">
    <property type="entry name" value="RIBONUCLEASE H2 SUBUNIT A"/>
    <property type="match status" value="1"/>
</dbReference>
<dbReference type="Pfam" id="PF01351">
    <property type="entry name" value="RNase_HII"/>
    <property type="match status" value="1"/>
</dbReference>
<dbReference type="NCBIfam" id="NF000595">
    <property type="entry name" value="PRK00015.1-3"/>
    <property type="match status" value="1"/>
</dbReference>
<dbReference type="GO" id="GO:0005737">
    <property type="term" value="C:cytoplasm"/>
    <property type="evidence" value="ECO:0007669"/>
    <property type="project" value="UniProtKB-SubCell"/>
</dbReference>
<dbReference type="STRING" id="1133569.FD21_GL000843"/>
<dbReference type="eggNOG" id="COG0164">
    <property type="taxonomic scope" value="Bacteria"/>
</dbReference>
<evidence type="ECO:0000256" key="13">
    <source>
        <dbReference type="ARBA" id="ARBA00023211"/>
    </source>
</evidence>
<feature type="domain" description="RNase H type-2" evidence="17">
    <location>
        <begin position="71"/>
        <end position="259"/>
    </location>
</feature>
<comment type="similarity">
    <text evidence="5 14 16">Belongs to the RNase HII family.</text>
</comment>
<evidence type="ECO:0000256" key="10">
    <source>
        <dbReference type="ARBA" id="ARBA00022723"/>
    </source>
</evidence>
<keyword evidence="8 14" id="KW-0963">Cytoplasm</keyword>
<evidence type="ECO:0000256" key="15">
    <source>
        <dbReference type="PROSITE-ProRule" id="PRU01319"/>
    </source>
</evidence>
<accession>A0A0R2CAC6</accession>
<evidence type="ECO:0000313" key="19">
    <source>
        <dbReference type="Proteomes" id="UP000051576"/>
    </source>
</evidence>
<evidence type="ECO:0000256" key="3">
    <source>
        <dbReference type="ARBA" id="ARBA00004065"/>
    </source>
</evidence>
<evidence type="ECO:0000256" key="11">
    <source>
        <dbReference type="ARBA" id="ARBA00022759"/>
    </source>
</evidence>
<dbReference type="GO" id="GO:0030145">
    <property type="term" value="F:manganese ion binding"/>
    <property type="evidence" value="ECO:0007669"/>
    <property type="project" value="UniProtKB-UniRule"/>
</dbReference>
<comment type="caution">
    <text evidence="18">The sequence shown here is derived from an EMBL/GenBank/DDBJ whole genome shotgun (WGS) entry which is preliminary data.</text>
</comment>
<comment type="subcellular location">
    <subcellularLocation>
        <location evidence="4 14">Cytoplasm</location>
    </subcellularLocation>
</comment>
<dbReference type="NCBIfam" id="NF000594">
    <property type="entry name" value="PRK00015.1-1"/>
    <property type="match status" value="1"/>
</dbReference>
<dbReference type="PATRIC" id="fig|1133569.4.peg.922"/>
<dbReference type="GO" id="GO:0032299">
    <property type="term" value="C:ribonuclease H2 complex"/>
    <property type="evidence" value="ECO:0007669"/>
    <property type="project" value="TreeGrafter"/>
</dbReference>
<dbReference type="EC" id="3.1.26.4" evidence="6 14"/>
<dbReference type="FunFam" id="3.30.420.10:FF:000006">
    <property type="entry name" value="Ribonuclease HII"/>
    <property type="match status" value="1"/>
</dbReference>
<evidence type="ECO:0000256" key="5">
    <source>
        <dbReference type="ARBA" id="ARBA00007383"/>
    </source>
</evidence>
<comment type="catalytic activity">
    <reaction evidence="1 14 15 16">
        <text>Endonucleolytic cleavage to 5'-phosphomonoester.</text>
        <dbReference type="EC" id="3.1.26.4"/>
    </reaction>
</comment>
<evidence type="ECO:0000256" key="14">
    <source>
        <dbReference type="HAMAP-Rule" id="MF_00052"/>
    </source>
</evidence>
<evidence type="ECO:0000256" key="1">
    <source>
        <dbReference type="ARBA" id="ARBA00000077"/>
    </source>
</evidence>
<dbReference type="CDD" id="cd07182">
    <property type="entry name" value="RNase_HII_bacteria_HII_like"/>
    <property type="match status" value="1"/>
</dbReference>